<feature type="compositionally biased region" description="Basic residues" evidence="7">
    <location>
        <begin position="182"/>
        <end position="191"/>
    </location>
</feature>
<keyword evidence="5" id="KW-0879">Wnt signaling pathway</keyword>
<dbReference type="Proteomes" id="UP001347796">
    <property type="component" value="Unassembled WGS sequence"/>
</dbReference>
<keyword evidence="6" id="KW-0539">Nucleus</keyword>
<dbReference type="PANTHER" id="PTHR14482">
    <property type="entry name" value="CHROMOSOME 12 ORF 43 HOMOLOG"/>
    <property type="match status" value="1"/>
</dbReference>
<feature type="compositionally biased region" description="Basic residues" evidence="7">
    <location>
        <begin position="204"/>
        <end position="218"/>
    </location>
</feature>
<feature type="region of interest" description="Disordered" evidence="7">
    <location>
        <begin position="131"/>
        <end position="218"/>
    </location>
</feature>
<reference evidence="8 9" key="1">
    <citation type="submission" date="2024-01" db="EMBL/GenBank/DDBJ databases">
        <title>The genome of the rayed Mediterranean limpet Patella caerulea (Linnaeus, 1758).</title>
        <authorList>
            <person name="Anh-Thu Weber A."/>
            <person name="Halstead-Nussloch G."/>
        </authorList>
    </citation>
    <scope>NUCLEOTIDE SEQUENCE [LARGE SCALE GENOMIC DNA]</scope>
    <source>
        <strain evidence="8">AATW-2023a</strain>
        <tissue evidence="8">Whole specimen</tissue>
    </source>
</reference>
<evidence type="ECO:0000256" key="3">
    <source>
        <dbReference type="ARBA" id="ARBA00013465"/>
    </source>
</evidence>
<keyword evidence="9" id="KW-1185">Reference proteome</keyword>
<gene>
    <name evidence="8" type="ORF">SNE40_002716</name>
</gene>
<evidence type="ECO:0000256" key="5">
    <source>
        <dbReference type="ARBA" id="ARBA00022687"/>
    </source>
</evidence>
<evidence type="ECO:0000256" key="4">
    <source>
        <dbReference type="ARBA" id="ARBA00022473"/>
    </source>
</evidence>
<dbReference type="Pfam" id="PF23999">
    <property type="entry name" value="CUSTOS"/>
    <property type="match status" value="1"/>
</dbReference>
<protein>
    <recommendedName>
        <fullName evidence="3">Protein CUSTOS</fullName>
    </recommendedName>
</protein>
<evidence type="ECO:0000256" key="7">
    <source>
        <dbReference type="SAM" id="MobiDB-lite"/>
    </source>
</evidence>
<evidence type="ECO:0000256" key="1">
    <source>
        <dbReference type="ARBA" id="ARBA00004259"/>
    </source>
</evidence>
<comment type="subcellular location">
    <subcellularLocation>
        <location evidence="1">Nucleus envelope</location>
    </subcellularLocation>
</comment>
<dbReference type="InterPro" id="IPR026694">
    <property type="entry name" value="CUSTOS"/>
</dbReference>
<evidence type="ECO:0000313" key="9">
    <source>
        <dbReference type="Proteomes" id="UP001347796"/>
    </source>
</evidence>
<evidence type="ECO:0000256" key="6">
    <source>
        <dbReference type="ARBA" id="ARBA00023242"/>
    </source>
</evidence>
<proteinExistence type="inferred from homology"/>
<keyword evidence="4" id="KW-0217">Developmental protein</keyword>
<sequence>MSSSESDNEEIRRLEEAVISISTTSLISNGHDESGVALSNGFNRTACRKISKRISNTTKEDDNELKITPELRSFVAKKLGAFLDSNTKCSTKEVADKDLNSSSVDDSGFRLFSSSCGDWITEEEANKKFCQGRRKRQKSSSSDSTEDDRLAEAVVPEDFMSATSNNKHEKNANSLEDNSPNKKQKKCKHKTKEKDADEQSSIFRLKKHKKKKRALPGD</sequence>
<dbReference type="GO" id="GO:0016055">
    <property type="term" value="P:Wnt signaling pathway"/>
    <property type="evidence" value="ECO:0007669"/>
    <property type="project" value="UniProtKB-KW"/>
</dbReference>
<organism evidence="8 9">
    <name type="scientific">Patella caerulea</name>
    <name type="common">Rayed Mediterranean limpet</name>
    <dbReference type="NCBI Taxonomy" id="87958"/>
    <lineage>
        <taxon>Eukaryota</taxon>
        <taxon>Metazoa</taxon>
        <taxon>Spiralia</taxon>
        <taxon>Lophotrochozoa</taxon>
        <taxon>Mollusca</taxon>
        <taxon>Gastropoda</taxon>
        <taxon>Patellogastropoda</taxon>
        <taxon>Patelloidea</taxon>
        <taxon>Patellidae</taxon>
        <taxon>Patella</taxon>
    </lineage>
</organism>
<dbReference type="EMBL" id="JAZGQO010000002">
    <property type="protein sequence ID" value="KAK6190960.1"/>
    <property type="molecule type" value="Genomic_DNA"/>
</dbReference>
<dbReference type="AlphaFoldDB" id="A0AAN8KGH8"/>
<evidence type="ECO:0000256" key="2">
    <source>
        <dbReference type="ARBA" id="ARBA00008632"/>
    </source>
</evidence>
<name>A0AAN8KGH8_PATCE</name>
<comment type="similarity">
    <text evidence="2">Belongs to the CUSTOS family.</text>
</comment>
<evidence type="ECO:0000313" key="8">
    <source>
        <dbReference type="EMBL" id="KAK6190960.1"/>
    </source>
</evidence>
<comment type="caution">
    <text evidence="8">The sequence shown here is derived from an EMBL/GenBank/DDBJ whole genome shotgun (WGS) entry which is preliminary data.</text>
</comment>
<accession>A0AAN8KGH8</accession>
<dbReference type="GO" id="GO:0005635">
    <property type="term" value="C:nuclear envelope"/>
    <property type="evidence" value="ECO:0007669"/>
    <property type="project" value="UniProtKB-SubCell"/>
</dbReference>
<dbReference type="PANTHER" id="PTHR14482:SF0">
    <property type="entry name" value="PROTEIN CUSTOS"/>
    <property type="match status" value="1"/>
</dbReference>